<dbReference type="InterPro" id="IPR036457">
    <property type="entry name" value="PPM-type-like_dom_sf"/>
</dbReference>
<keyword evidence="7" id="KW-1185">Reference proteome</keyword>
<feature type="domain" description="PPM-type phosphatase" evidence="5">
    <location>
        <begin position="34"/>
        <end position="398"/>
    </location>
</feature>
<dbReference type="InterPro" id="IPR015655">
    <property type="entry name" value="PP2C"/>
</dbReference>
<comment type="caution">
    <text evidence="6">The sequence shown here is derived from an EMBL/GenBank/DDBJ whole genome shotgun (WGS) entry which is preliminary data.</text>
</comment>
<dbReference type="PANTHER" id="PTHR13832:SF589">
    <property type="entry name" value="[PYRUVATE DEHYDROGENASE [ACETYL-TRANSFERRING]]-PHOSPHATASE 2, MITOCHONDRIAL"/>
    <property type="match status" value="1"/>
</dbReference>
<dbReference type="Gene3D" id="3.60.40.10">
    <property type="entry name" value="PPM-type phosphatase domain"/>
    <property type="match status" value="1"/>
</dbReference>
<keyword evidence="1" id="KW-0479">Metal-binding</keyword>
<proteinExistence type="inferred from homology"/>
<dbReference type="EMBL" id="CAJVQA010004336">
    <property type="protein sequence ID" value="CAG8596522.1"/>
    <property type="molecule type" value="Genomic_DNA"/>
</dbReference>
<feature type="non-terminal residue" evidence="6">
    <location>
        <position position="428"/>
    </location>
</feature>
<name>A0A9N9GAJ6_9GLOM</name>
<dbReference type="SMART" id="SM00332">
    <property type="entry name" value="PP2Cc"/>
    <property type="match status" value="1"/>
</dbReference>
<sequence>QFTQTSVCSSQEYYLAKSPQGENYRLQLVKSKHLTGTRTSRGNREFNEDRYQALVLEFNKSDNLINFQNNGEQISLGKKGSETSGQEEEGKDGQICYFALFDGHGGSQCADYLVANLHKQIENIQASNSDDIVSQWRKVGGYFRRFLPAALVPLLNPETLKITNIRQNTIVSGVKSSKESPPPPTSQMTYPVSDKSTKFELTLEQRLILSFLKTDLELMSSIDPSLGSTASIALVKTLDGRTFWSSNELEITVAHVGDTRVLLCDAHSGNAIPLTFDHHPNSVTELDRLQKYGGYVITDSFGAEMILGKLAITRAFGDSKMKKYGISAEPDIISKTVKGDDVAFMVLVSDGVTSVLNNQEIVDCIKNYDDVTTGAEKLVELAEELGSEDNITAMVIRLPAWGTKMPDHTKALRKYRLENDKPAIKRRV</sequence>
<evidence type="ECO:0000259" key="5">
    <source>
        <dbReference type="PROSITE" id="PS51746"/>
    </source>
</evidence>
<dbReference type="Proteomes" id="UP000789759">
    <property type="component" value="Unassembled WGS sequence"/>
</dbReference>
<evidence type="ECO:0000256" key="1">
    <source>
        <dbReference type="ARBA" id="ARBA00022723"/>
    </source>
</evidence>
<evidence type="ECO:0000256" key="4">
    <source>
        <dbReference type="RuleBase" id="RU003465"/>
    </source>
</evidence>
<dbReference type="GO" id="GO:0046872">
    <property type="term" value="F:metal ion binding"/>
    <property type="evidence" value="ECO:0007669"/>
    <property type="project" value="UniProtKB-KW"/>
</dbReference>
<dbReference type="PROSITE" id="PS51746">
    <property type="entry name" value="PPM_2"/>
    <property type="match status" value="1"/>
</dbReference>
<gene>
    <name evidence="6" type="ORF">CPELLU_LOCUS6787</name>
</gene>
<dbReference type="GO" id="GO:0004722">
    <property type="term" value="F:protein serine/threonine phosphatase activity"/>
    <property type="evidence" value="ECO:0007669"/>
    <property type="project" value="InterPro"/>
</dbReference>
<dbReference type="InterPro" id="IPR000222">
    <property type="entry name" value="PP2C_BS"/>
</dbReference>
<evidence type="ECO:0000256" key="3">
    <source>
        <dbReference type="ARBA" id="ARBA00022912"/>
    </source>
</evidence>
<dbReference type="CDD" id="cd00143">
    <property type="entry name" value="PP2Cc"/>
    <property type="match status" value="1"/>
</dbReference>
<evidence type="ECO:0000313" key="6">
    <source>
        <dbReference type="EMBL" id="CAG8596522.1"/>
    </source>
</evidence>
<dbReference type="Pfam" id="PF00481">
    <property type="entry name" value="PP2C"/>
    <property type="match status" value="1"/>
</dbReference>
<dbReference type="PROSITE" id="PS01032">
    <property type="entry name" value="PPM_1"/>
    <property type="match status" value="1"/>
</dbReference>
<dbReference type="InterPro" id="IPR001932">
    <property type="entry name" value="PPM-type_phosphatase-like_dom"/>
</dbReference>
<dbReference type="PANTHER" id="PTHR13832">
    <property type="entry name" value="PROTEIN PHOSPHATASE 2C"/>
    <property type="match status" value="1"/>
</dbReference>
<dbReference type="SUPFAM" id="SSF81606">
    <property type="entry name" value="PP2C-like"/>
    <property type="match status" value="1"/>
</dbReference>
<keyword evidence="3 4" id="KW-0904">Protein phosphatase</keyword>
<keyword evidence="2 4" id="KW-0378">Hydrolase</keyword>
<reference evidence="6" key="1">
    <citation type="submission" date="2021-06" db="EMBL/GenBank/DDBJ databases">
        <authorList>
            <person name="Kallberg Y."/>
            <person name="Tangrot J."/>
            <person name="Rosling A."/>
        </authorList>
    </citation>
    <scope>NUCLEOTIDE SEQUENCE</scope>
    <source>
        <strain evidence="6">FL966</strain>
    </source>
</reference>
<dbReference type="OrthoDB" id="416093at2759"/>
<protein>
    <submittedName>
        <fullName evidence="6">16544_t:CDS:1</fullName>
    </submittedName>
</protein>
<comment type="similarity">
    <text evidence="4">Belongs to the PP2C family.</text>
</comment>
<accession>A0A9N9GAJ6</accession>
<evidence type="ECO:0000313" key="7">
    <source>
        <dbReference type="Proteomes" id="UP000789759"/>
    </source>
</evidence>
<organism evidence="6 7">
    <name type="scientific">Cetraspora pellucida</name>
    <dbReference type="NCBI Taxonomy" id="1433469"/>
    <lineage>
        <taxon>Eukaryota</taxon>
        <taxon>Fungi</taxon>
        <taxon>Fungi incertae sedis</taxon>
        <taxon>Mucoromycota</taxon>
        <taxon>Glomeromycotina</taxon>
        <taxon>Glomeromycetes</taxon>
        <taxon>Diversisporales</taxon>
        <taxon>Gigasporaceae</taxon>
        <taxon>Cetraspora</taxon>
    </lineage>
</organism>
<evidence type="ECO:0000256" key="2">
    <source>
        <dbReference type="ARBA" id="ARBA00022801"/>
    </source>
</evidence>
<dbReference type="AlphaFoldDB" id="A0A9N9GAJ6"/>